<evidence type="ECO:0000313" key="2">
    <source>
        <dbReference type="Proteomes" id="UP000245379"/>
    </source>
</evidence>
<protein>
    <submittedName>
        <fullName evidence="1">Uncharacterized protein</fullName>
    </submittedName>
</protein>
<accession>A0A317EKL4</accession>
<reference evidence="1 2" key="1">
    <citation type="submission" date="2018-05" db="EMBL/GenBank/DDBJ databases">
        <title>Pedobacter paludis sp. nov., isolated from wetland soil.</title>
        <authorList>
            <person name="Zhang Y."/>
            <person name="Wang G."/>
        </authorList>
    </citation>
    <scope>NUCLEOTIDE SEQUENCE [LARGE SCALE GENOMIC DNA]</scope>
    <source>
        <strain evidence="1 2">KCTC22721</strain>
    </source>
</reference>
<keyword evidence="2" id="KW-1185">Reference proteome</keyword>
<comment type="caution">
    <text evidence="1">The sequence shown here is derived from an EMBL/GenBank/DDBJ whole genome shotgun (WGS) entry which is preliminary data.</text>
</comment>
<dbReference type="EMBL" id="QGNZ01000003">
    <property type="protein sequence ID" value="PWS27114.1"/>
    <property type="molecule type" value="Genomic_DNA"/>
</dbReference>
<name>A0A317EKL4_9SPHI</name>
<sequence length="88" mass="9846">MQGAETMYPNLIAMKSPQARHERGLVMKSRANPPPRTPTVHLPNKSVKYFFEAQMLCNAPIGANLQNLHFISTACKAQKQLPLKTTQL</sequence>
<evidence type="ECO:0000313" key="1">
    <source>
        <dbReference type="EMBL" id="PWS27114.1"/>
    </source>
</evidence>
<proteinExistence type="predicted"/>
<dbReference type="AlphaFoldDB" id="A0A317EKL4"/>
<organism evidence="1 2">
    <name type="scientific">Pedobacter yonginense</name>
    <dbReference type="NCBI Taxonomy" id="651869"/>
    <lineage>
        <taxon>Bacteria</taxon>
        <taxon>Pseudomonadati</taxon>
        <taxon>Bacteroidota</taxon>
        <taxon>Sphingobacteriia</taxon>
        <taxon>Sphingobacteriales</taxon>
        <taxon>Sphingobacteriaceae</taxon>
        <taxon>Pedobacter</taxon>
    </lineage>
</organism>
<gene>
    <name evidence="1" type="ORF">DHW03_14015</name>
</gene>
<dbReference type="Proteomes" id="UP000245379">
    <property type="component" value="Unassembled WGS sequence"/>
</dbReference>